<evidence type="ECO:0000256" key="1">
    <source>
        <dbReference type="SAM" id="MobiDB-lite"/>
    </source>
</evidence>
<evidence type="ECO:0008006" key="5">
    <source>
        <dbReference type="Google" id="ProtNLM"/>
    </source>
</evidence>
<dbReference type="Proteomes" id="UP000469724">
    <property type="component" value="Unassembled WGS sequence"/>
</dbReference>
<dbReference type="AlphaFoldDB" id="A0A7K3NJY0"/>
<comment type="caution">
    <text evidence="3">The sequence shown here is derived from an EMBL/GenBank/DDBJ whole genome shotgun (WGS) entry which is preliminary data.</text>
</comment>
<proteinExistence type="predicted"/>
<organism evidence="3 4">
    <name type="scientific">Desulfolutivibrio sulfodismutans</name>
    <dbReference type="NCBI Taxonomy" id="63561"/>
    <lineage>
        <taxon>Bacteria</taxon>
        <taxon>Pseudomonadati</taxon>
        <taxon>Thermodesulfobacteriota</taxon>
        <taxon>Desulfovibrionia</taxon>
        <taxon>Desulfovibrionales</taxon>
        <taxon>Desulfovibrionaceae</taxon>
        <taxon>Desulfolutivibrio</taxon>
    </lineage>
</organism>
<gene>
    <name evidence="3" type="ORF">G3N56_07095</name>
</gene>
<sequence>MKRVRKTKALAALVVAVFAGCVWLGALPAPVAAADKAAKKPLEIQAAPAAEEKDAFIVITAEGLADPNADAYKRDKALMIEDLRRDAKAQILEKAVGAYVETSTLVENYTLISDRVLSRSQGLIKRVIKESEPWIGEDGFAHMLMKAEVSVVPITEALAEMSRGERVALLKEHGNPRVSVAIFIRDAERGPEVVTERSEIAENVLKEHIKSFGYRVWSDEHVDQLKARFEKKTDGNAVEATLTASAPKAADFSIMGEAKFKTVSARLPASGLTVTKYVLTSWSVKCMDNHTGEEIYFNNQVPKKQSWADEDQAIEEIGRLIGGEFSREFFEEHLQAPSKMFQLEVAGLPSYDLGQLLRKEFIGLRPVLNIDFREFDKTGLSLYEVEFTGSRGNFNDLLVSAIIEPLNQKVGQGAFSLESAKGNVVRLKYAASLDAAALTEKLNTVPPAALGTAAPARLKEVVKSEETKQKLAEVSPEIVKKLSEEPQPGSKTGLDAVKNF</sequence>
<name>A0A7K3NJY0_9BACT</name>
<dbReference type="PROSITE" id="PS51257">
    <property type="entry name" value="PROKAR_LIPOPROTEIN"/>
    <property type="match status" value="1"/>
</dbReference>
<dbReference type="RefSeq" id="WP_163301560.1">
    <property type="nucleotide sequence ID" value="NZ_JAAGRQ010000021.1"/>
</dbReference>
<evidence type="ECO:0000313" key="3">
    <source>
        <dbReference type="EMBL" id="NDY56508.1"/>
    </source>
</evidence>
<keyword evidence="2" id="KW-0732">Signal</keyword>
<dbReference type="EMBL" id="JAAGRQ010000021">
    <property type="protein sequence ID" value="NDY56508.1"/>
    <property type="molecule type" value="Genomic_DNA"/>
</dbReference>
<protein>
    <recommendedName>
        <fullName evidence="5">Flagellar assembly protein T N-terminal domain-containing protein</fullName>
    </recommendedName>
</protein>
<evidence type="ECO:0000256" key="2">
    <source>
        <dbReference type="SAM" id="SignalP"/>
    </source>
</evidence>
<reference evidence="3 4" key="1">
    <citation type="submission" date="2020-02" db="EMBL/GenBank/DDBJ databases">
        <title>Comparative genomics of sulfur disproportionating microorganisms.</title>
        <authorList>
            <person name="Ward L.M."/>
            <person name="Bertran E."/>
            <person name="Johnston D.T."/>
        </authorList>
    </citation>
    <scope>NUCLEOTIDE SEQUENCE [LARGE SCALE GENOMIC DNA]</scope>
    <source>
        <strain evidence="3 4">DSM 3696</strain>
    </source>
</reference>
<feature type="chain" id="PRO_5029546575" description="Flagellar assembly protein T N-terminal domain-containing protein" evidence="2">
    <location>
        <begin position="34"/>
        <end position="500"/>
    </location>
</feature>
<evidence type="ECO:0000313" key="4">
    <source>
        <dbReference type="Proteomes" id="UP000469724"/>
    </source>
</evidence>
<accession>A0A7K3NJY0</accession>
<feature type="signal peptide" evidence="2">
    <location>
        <begin position="1"/>
        <end position="33"/>
    </location>
</feature>
<feature type="region of interest" description="Disordered" evidence="1">
    <location>
        <begin position="479"/>
        <end position="500"/>
    </location>
</feature>
<keyword evidence="4" id="KW-1185">Reference proteome</keyword>